<evidence type="ECO:0000313" key="2">
    <source>
        <dbReference type="EMBL" id="RZC46040.1"/>
    </source>
</evidence>
<sequence length="383" mass="43570">MGYREKNQQPPLLDFRSFSDDSWYTMRPLVLDNETLVVKYWDFTEEENDEYYFVQDFKTPEQVENFKKRFRPACVQLQDKECKDVKLMMNVCASFIQGDEDIKFYNGVIDSVDRKPHSREGKKEICHCSFVVAWLHGPRTGTKESMGIERICKIIPGTPLIDLKLADFLSMSEAPLKLPSNDYSDKDVEDNDGINLKKTVKDPGLVGCVMTTKSLTKEGHSYYIVIENLEKDLSPRTIVNFLYEHVSIICGAFVFPSLLSDVNTRGIITADSKEKLQKLLKYLCDPAHLIISSRGRPWVITDVEPRDGTFGSLMPKTEIAQGSGLRVVSWLTDEYVTGKQLLELFTGFAKDVQGLHGKLSLDEEDVILCSNASNRKKPKVIPK</sequence>
<name>A0A4Y7IE49_PAPSO</name>
<protein>
    <recommendedName>
        <fullName evidence="1">SAWADEE domain-containing protein</fullName>
    </recommendedName>
</protein>
<dbReference type="GO" id="GO:0003682">
    <property type="term" value="F:chromatin binding"/>
    <property type="evidence" value="ECO:0007669"/>
    <property type="project" value="InterPro"/>
</dbReference>
<dbReference type="Pfam" id="PF16719">
    <property type="entry name" value="SAWADEE"/>
    <property type="match status" value="1"/>
</dbReference>
<dbReference type="OrthoDB" id="1866990at2759"/>
<dbReference type="InterPro" id="IPR032001">
    <property type="entry name" value="SAWADEE_dom"/>
</dbReference>
<organism evidence="2 3">
    <name type="scientific">Papaver somniferum</name>
    <name type="common">Opium poppy</name>
    <dbReference type="NCBI Taxonomy" id="3469"/>
    <lineage>
        <taxon>Eukaryota</taxon>
        <taxon>Viridiplantae</taxon>
        <taxon>Streptophyta</taxon>
        <taxon>Embryophyta</taxon>
        <taxon>Tracheophyta</taxon>
        <taxon>Spermatophyta</taxon>
        <taxon>Magnoliopsida</taxon>
        <taxon>Ranunculales</taxon>
        <taxon>Papaveraceae</taxon>
        <taxon>Papaveroideae</taxon>
        <taxon>Papaver</taxon>
    </lineage>
</organism>
<feature type="domain" description="SAWADEE" evidence="1">
    <location>
        <begin position="13"/>
        <end position="152"/>
    </location>
</feature>
<dbReference type="PANTHER" id="PTHR36384:SF1">
    <property type="entry name" value="SAWADEE PROTEIN"/>
    <property type="match status" value="1"/>
</dbReference>
<dbReference type="Gramene" id="RZC46040">
    <property type="protein sequence ID" value="RZC46040"/>
    <property type="gene ID" value="C5167_038992"/>
</dbReference>
<dbReference type="OMA" id="PCPSYMP"/>
<proteinExistence type="predicted"/>
<gene>
    <name evidence="2" type="ORF">C5167_038992</name>
</gene>
<dbReference type="Gene3D" id="2.30.30.140">
    <property type="match status" value="1"/>
</dbReference>
<dbReference type="PANTHER" id="PTHR36384">
    <property type="entry name" value="SAWADEE PROTEIN"/>
    <property type="match status" value="1"/>
</dbReference>
<reference evidence="2 3" key="1">
    <citation type="journal article" date="2018" name="Science">
        <title>The opium poppy genome and morphinan production.</title>
        <authorList>
            <person name="Guo L."/>
            <person name="Winzer T."/>
            <person name="Yang X."/>
            <person name="Li Y."/>
            <person name="Ning Z."/>
            <person name="He Z."/>
            <person name="Teodor R."/>
            <person name="Lu Y."/>
            <person name="Bowser T.A."/>
            <person name="Graham I.A."/>
            <person name="Ye K."/>
        </authorList>
    </citation>
    <scope>NUCLEOTIDE SEQUENCE [LARGE SCALE GENOMIC DNA]</scope>
    <source>
        <strain evidence="3">cv. HN1</strain>
        <tissue evidence="2">Leaves</tissue>
    </source>
</reference>
<evidence type="ECO:0000259" key="1">
    <source>
        <dbReference type="Pfam" id="PF16719"/>
    </source>
</evidence>
<dbReference type="EMBL" id="CM010715">
    <property type="protein sequence ID" value="RZC46040.1"/>
    <property type="molecule type" value="Genomic_DNA"/>
</dbReference>
<dbReference type="AlphaFoldDB" id="A0A4Y7IE49"/>
<dbReference type="Proteomes" id="UP000316621">
    <property type="component" value="Chromosome 1"/>
</dbReference>
<keyword evidence="3" id="KW-1185">Reference proteome</keyword>
<accession>A0A4Y7IE49</accession>
<evidence type="ECO:0000313" key="3">
    <source>
        <dbReference type="Proteomes" id="UP000316621"/>
    </source>
</evidence>